<evidence type="ECO:0000313" key="1">
    <source>
        <dbReference type="EMBL" id="VDP39132.1"/>
    </source>
</evidence>
<organism evidence="1 2">
    <name type="scientific">Schistosoma margrebowiei</name>
    <dbReference type="NCBI Taxonomy" id="48269"/>
    <lineage>
        <taxon>Eukaryota</taxon>
        <taxon>Metazoa</taxon>
        <taxon>Spiralia</taxon>
        <taxon>Lophotrochozoa</taxon>
        <taxon>Platyhelminthes</taxon>
        <taxon>Trematoda</taxon>
        <taxon>Digenea</taxon>
        <taxon>Strigeidida</taxon>
        <taxon>Schistosomatoidea</taxon>
        <taxon>Schistosomatidae</taxon>
        <taxon>Schistosoma</taxon>
    </lineage>
</organism>
<dbReference type="Proteomes" id="UP000277204">
    <property type="component" value="Unassembled WGS sequence"/>
</dbReference>
<name>A0A183MZ62_9TREM</name>
<gene>
    <name evidence="1" type="ORF">SMRZ_LOCUS21337</name>
</gene>
<reference evidence="1 2" key="1">
    <citation type="submission" date="2018-11" db="EMBL/GenBank/DDBJ databases">
        <authorList>
            <consortium name="Pathogen Informatics"/>
        </authorList>
    </citation>
    <scope>NUCLEOTIDE SEQUENCE [LARGE SCALE GENOMIC DNA]</scope>
    <source>
        <strain evidence="1 2">Zambia</strain>
    </source>
</reference>
<dbReference type="EMBL" id="UZAI01018663">
    <property type="protein sequence ID" value="VDP39132.1"/>
    <property type="molecule type" value="Genomic_DNA"/>
</dbReference>
<sequence>MVVGGSRQETLDLGFVLLGTRQQDVPKLHRMQLSDYGGQWKWNSNHNDKPSTTSSVSLFTHDDNDDDDDNAHNTYTTVLHCSSHCQSTDSHKNIQYSPMVETLSSCQCTFSSRYYLLIPKLETSFCKFTTSEQDYSIFRVRHRNVPEQFVIT</sequence>
<evidence type="ECO:0000313" key="2">
    <source>
        <dbReference type="Proteomes" id="UP000277204"/>
    </source>
</evidence>
<protein>
    <submittedName>
        <fullName evidence="1">Uncharacterized protein</fullName>
    </submittedName>
</protein>
<accession>A0A183MZ62</accession>
<proteinExistence type="predicted"/>
<dbReference type="AlphaFoldDB" id="A0A183MZ62"/>
<keyword evidence="2" id="KW-1185">Reference proteome</keyword>